<name>A0A1G7RWH1_PSEOR</name>
<keyword evidence="6" id="KW-1185">Reference proteome</keyword>
<evidence type="ECO:0000313" key="6">
    <source>
        <dbReference type="Proteomes" id="UP000198967"/>
    </source>
</evidence>
<evidence type="ECO:0000256" key="1">
    <source>
        <dbReference type="ARBA" id="ARBA00001974"/>
    </source>
</evidence>
<proteinExistence type="predicted"/>
<keyword evidence="2" id="KW-0285">Flavoprotein</keyword>
<evidence type="ECO:0000259" key="4">
    <source>
        <dbReference type="Pfam" id="PF01494"/>
    </source>
</evidence>
<dbReference type="SUPFAM" id="SSF51905">
    <property type="entry name" value="FAD/NAD(P)-binding domain"/>
    <property type="match status" value="1"/>
</dbReference>
<comment type="cofactor">
    <cofactor evidence="1">
        <name>FAD</name>
        <dbReference type="ChEBI" id="CHEBI:57692"/>
    </cofactor>
</comment>
<dbReference type="Pfam" id="PF01494">
    <property type="entry name" value="FAD_binding_3"/>
    <property type="match status" value="1"/>
</dbReference>
<dbReference type="EMBL" id="FNBE01000009">
    <property type="protein sequence ID" value="SDG15096.1"/>
    <property type="molecule type" value="Genomic_DNA"/>
</dbReference>
<evidence type="ECO:0000256" key="3">
    <source>
        <dbReference type="ARBA" id="ARBA00022827"/>
    </source>
</evidence>
<dbReference type="STRING" id="366584.SAMN05216377_109162"/>
<dbReference type="AlphaFoldDB" id="A0A1G7RWH1"/>
<dbReference type="GO" id="GO:0071949">
    <property type="term" value="F:FAD binding"/>
    <property type="evidence" value="ECO:0007669"/>
    <property type="project" value="InterPro"/>
</dbReference>
<sequence length="138" mass="14834">MEPALPPDMSHGFAALPQYETERLLGQALARHGVEPERGVEPISFTQDEDGVTAELVGPAGAETVRARYLVGGDAAHSIVPKTLGFRFEGGAFTEEHMLGDVEVEWSIPPGYGIRATREEGGRVQDLLVCIPLPGRGR</sequence>
<organism evidence="5 6">
    <name type="scientific">Pseudonocardia oroxyli</name>
    <dbReference type="NCBI Taxonomy" id="366584"/>
    <lineage>
        <taxon>Bacteria</taxon>
        <taxon>Bacillati</taxon>
        <taxon>Actinomycetota</taxon>
        <taxon>Actinomycetes</taxon>
        <taxon>Pseudonocardiales</taxon>
        <taxon>Pseudonocardiaceae</taxon>
        <taxon>Pseudonocardia</taxon>
    </lineage>
</organism>
<evidence type="ECO:0000313" key="5">
    <source>
        <dbReference type="EMBL" id="SDG15096.1"/>
    </source>
</evidence>
<feature type="domain" description="FAD-binding" evidence="4">
    <location>
        <begin position="14"/>
        <end position="102"/>
    </location>
</feature>
<dbReference type="Gene3D" id="3.50.50.60">
    <property type="entry name" value="FAD/NAD(P)-binding domain"/>
    <property type="match status" value="1"/>
</dbReference>
<dbReference type="PANTHER" id="PTHR43004">
    <property type="entry name" value="TRK SYSTEM POTASSIUM UPTAKE PROTEIN"/>
    <property type="match status" value="1"/>
</dbReference>
<dbReference type="Proteomes" id="UP000198967">
    <property type="component" value="Unassembled WGS sequence"/>
</dbReference>
<accession>A0A1G7RWH1</accession>
<dbReference type="PANTHER" id="PTHR43004:SF19">
    <property type="entry name" value="BINDING MONOOXYGENASE, PUTATIVE (JCVI)-RELATED"/>
    <property type="match status" value="1"/>
</dbReference>
<gene>
    <name evidence="5" type="ORF">SAMN05216377_109162</name>
</gene>
<dbReference type="Gene3D" id="3.30.70.2450">
    <property type="match status" value="1"/>
</dbReference>
<dbReference type="GO" id="GO:0016709">
    <property type="term" value="F:oxidoreductase activity, acting on paired donors, with incorporation or reduction of molecular oxygen, NAD(P)H as one donor, and incorporation of one atom of oxygen"/>
    <property type="evidence" value="ECO:0007669"/>
    <property type="project" value="UniProtKB-ARBA"/>
</dbReference>
<dbReference type="InterPro" id="IPR002938">
    <property type="entry name" value="FAD-bd"/>
</dbReference>
<evidence type="ECO:0000256" key="2">
    <source>
        <dbReference type="ARBA" id="ARBA00022630"/>
    </source>
</evidence>
<reference evidence="5 6" key="1">
    <citation type="submission" date="2016-10" db="EMBL/GenBank/DDBJ databases">
        <authorList>
            <person name="de Groot N.N."/>
        </authorList>
    </citation>
    <scope>NUCLEOTIDE SEQUENCE [LARGE SCALE GENOMIC DNA]</scope>
    <source>
        <strain evidence="5 6">CGMCC 4.3143</strain>
    </source>
</reference>
<keyword evidence="3" id="KW-0274">FAD</keyword>
<protein>
    <submittedName>
        <fullName evidence="5">FAD binding domain-containing protein</fullName>
    </submittedName>
</protein>
<dbReference type="RefSeq" id="WP_245707522.1">
    <property type="nucleotide sequence ID" value="NZ_FNBE01000009.1"/>
</dbReference>
<dbReference type="InterPro" id="IPR050641">
    <property type="entry name" value="RIFMO-like"/>
</dbReference>
<dbReference type="InterPro" id="IPR036188">
    <property type="entry name" value="FAD/NAD-bd_sf"/>
</dbReference>